<organism evidence="1 2">
    <name type="scientific">Nocardioides zeae</name>
    <dbReference type="NCBI Taxonomy" id="1457234"/>
    <lineage>
        <taxon>Bacteria</taxon>
        <taxon>Bacillati</taxon>
        <taxon>Actinomycetota</taxon>
        <taxon>Actinomycetes</taxon>
        <taxon>Propionibacteriales</taxon>
        <taxon>Nocardioidaceae</taxon>
        <taxon>Nocardioides</taxon>
    </lineage>
</organism>
<dbReference type="Proteomes" id="UP001261666">
    <property type="component" value="Unassembled WGS sequence"/>
</dbReference>
<sequence length="250" mass="24401">MTEALLLVLAGVAAGLCGSIAGLASLASYPALLAAGLPPLAANVTNTTALLANGVGTALGSRRELAGQGRRVAVLCAWAALGGTLGAGLLLLGGEETFEVVVPGLVALGAVLLLARDRIRAWVARRGRGPLDTGAVPGAQVAAVGVYGGYFGAAAGIIMLAVLSVRTTEPLAVTNAVKNLATSAANAVAAVVYAVLAPVDWSAAGCVAAGALVGGWVGPQVVRVLPETPLRWAIGVAGLGLAVHLGLAAA</sequence>
<proteinExistence type="predicted"/>
<evidence type="ECO:0000313" key="2">
    <source>
        <dbReference type="Proteomes" id="UP001261666"/>
    </source>
</evidence>
<accession>A0ACC6ILN2</accession>
<keyword evidence="2" id="KW-1185">Reference proteome</keyword>
<reference evidence="1" key="1">
    <citation type="submission" date="2023-08" db="EMBL/GenBank/DDBJ databases">
        <title>Functional and genomic diversity of the sorghum phyllosphere microbiome.</title>
        <authorList>
            <person name="Shade A."/>
        </authorList>
    </citation>
    <scope>NUCLEOTIDE SEQUENCE</scope>
    <source>
        <strain evidence="1">SORGH_AS_0885</strain>
    </source>
</reference>
<name>A0ACC6ILN2_9ACTN</name>
<dbReference type="EMBL" id="JAVIZJ010000010">
    <property type="protein sequence ID" value="MDR6211624.1"/>
    <property type="molecule type" value="Genomic_DNA"/>
</dbReference>
<evidence type="ECO:0000313" key="1">
    <source>
        <dbReference type="EMBL" id="MDR6211624.1"/>
    </source>
</evidence>
<comment type="caution">
    <text evidence="1">The sequence shown here is derived from an EMBL/GenBank/DDBJ whole genome shotgun (WGS) entry which is preliminary data.</text>
</comment>
<gene>
    <name evidence="1" type="ORF">QE364_003352</name>
</gene>
<protein>
    <submittedName>
        <fullName evidence="1">Membrane protein YfcA</fullName>
    </submittedName>
</protein>